<evidence type="ECO:0000313" key="2">
    <source>
        <dbReference type="Proteomes" id="UP000053593"/>
    </source>
</evidence>
<name>A0A0D0C1L0_9AGAR</name>
<dbReference type="HOGENOM" id="CLU_169810_0_0_1"/>
<proteinExistence type="predicted"/>
<dbReference type="AlphaFoldDB" id="A0A0D0C1L0"/>
<reference evidence="1 2" key="1">
    <citation type="submission" date="2014-04" db="EMBL/GenBank/DDBJ databases">
        <title>Evolutionary Origins and Diversification of the Mycorrhizal Mutualists.</title>
        <authorList>
            <consortium name="DOE Joint Genome Institute"/>
            <consortium name="Mycorrhizal Genomics Consortium"/>
            <person name="Kohler A."/>
            <person name="Kuo A."/>
            <person name="Nagy L.G."/>
            <person name="Floudas D."/>
            <person name="Copeland A."/>
            <person name="Barry K.W."/>
            <person name="Cichocki N."/>
            <person name="Veneault-Fourrey C."/>
            <person name="LaButti K."/>
            <person name="Lindquist E.A."/>
            <person name="Lipzen A."/>
            <person name="Lundell T."/>
            <person name="Morin E."/>
            <person name="Murat C."/>
            <person name="Riley R."/>
            <person name="Ohm R."/>
            <person name="Sun H."/>
            <person name="Tunlid A."/>
            <person name="Henrissat B."/>
            <person name="Grigoriev I.V."/>
            <person name="Hibbett D.S."/>
            <person name="Martin F."/>
        </authorList>
    </citation>
    <scope>NUCLEOTIDE SEQUENCE [LARGE SCALE GENOMIC DNA]</scope>
    <source>
        <strain evidence="1 2">FD-317 M1</strain>
    </source>
</reference>
<evidence type="ECO:0000313" key="1">
    <source>
        <dbReference type="EMBL" id="KIK51647.1"/>
    </source>
</evidence>
<dbReference type="Proteomes" id="UP000053593">
    <property type="component" value="Unassembled WGS sequence"/>
</dbReference>
<sequence>MSNEVSQLLIYNLANYESVIFFETSDGTPHILKDHAPPKKNTPYELSEVLEGLTDGDTFHVGVGTGRGSSKWDFDTTVTYKKGVEVTAKFEISGTARAPFIKFTGTDSIVRALPK</sequence>
<accession>A0A0D0C1L0</accession>
<protein>
    <submittedName>
        <fullName evidence="1">Uncharacterized protein</fullName>
    </submittedName>
</protein>
<dbReference type="EMBL" id="KN834858">
    <property type="protein sequence ID" value="KIK51647.1"/>
    <property type="molecule type" value="Genomic_DNA"/>
</dbReference>
<gene>
    <name evidence="1" type="ORF">GYMLUDRAFT_251861</name>
</gene>
<organism evidence="1 2">
    <name type="scientific">Collybiopsis luxurians FD-317 M1</name>
    <dbReference type="NCBI Taxonomy" id="944289"/>
    <lineage>
        <taxon>Eukaryota</taxon>
        <taxon>Fungi</taxon>
        <taxon>Dikarya</taxon>
        <taxon>Basidiomycota</taxon>
        <taxon>Agaricomycotina</taxon>
        <taxon>Agaricomycetes</taxon>
        <taxon>Agaricomycetidae</taxon>
        <taxon>Agaricales</taxon>
        <taxon>Marasmiineae</taxon>
        <taxon>Omphalotaceae</taxon>
        <taxon>Collybiopsis</taxon>
        <taxon>Collybiopsis luxurians</taxon>
    </lineage>
</organism>
<keyword evidence="2" id="KW-1185">Reference proteome</keyword>